<feature type="chain" id="PRO_5018086474" evidence="1">
    <location>
        <begin position="26"/>
        <end position="47"/>
    </location>
</feature>
<proteinExistence type="predicted"/>
<keyword evidence="1" id="KW-0732">Signal</keyword>
<gene>
    <name evidence="2" type="ORF">BOLC6T38713H</name>
</gene>
<dbReference type="AlphaFoldDB" id="A0A3P6GCS2"/>
<dbReference type="EMBL" id="LR031880">
    <property type="protein sequence ID" value="VDD63260.1"/>
    <property type="molecule type" value="Genomic_DNA"/>
</dbReference>
<organism evidence="2">
    <name type="scientific">Brassica oleracea</name>
    <name type="common">Wild cabbage</name>
    <dbReference type="NCBI Taxonomy" id="3712"/>
    <lineage>
        <taxon>Eukaryota</taxon>
        <taxon>Viridiplantae</taxon>
        <taxon>Streptophyta</taxon>
        <taxon>Embryophyta</taxon>
        <taxon>Tracheophyta</taxon>
        <taxon>Spermatophyta</taxon>
        <taxon>Magnoliopsida</taxon>
        <taxon>eudicotyledons</taxon>
        <taxon>Gunneridae</taxon>
        <taxon>Pentapetalae</taxon>
        <taxon>rosids</taxon>
        <taxon>malvids</taxon>
        <taxon>Brassicales</taxon>
        <taxon>Brassicaceae</taxon>
        <taxon>Brassiceae</taxon>
        <taxon>Brassica</taxon>
    </lineage>
</organism>
<sequence>MTKASIFAFFMIIFLLGISMQETQGQQMCHDLAIKSNCNDGACTNLC</sequence>
<feature type="signal peptide" evidence="1">
    <location>
        <begin position="1"/>
        <end position="25"/>
    </location>
</feature>
<protein>
    <submittedName>
        <fullName evidence="2">Uncharacterized protein</fullName>
    </submittedName>
</protein>
<name>A0A3P6GCS2_BRAOL</name>
<evidence type="ECO:0000256" key="1">
    <source>
        <dbReference type="SAM" id="SignalP"/>
    </source>
</evidence>
<evidence type="ECO:0000313" key="2">
    <source>
        <dbReference type="EMBL" id="VDD63260.1"/>
    </source>
</evidence>
<reference evidence="2" key="1">
    <citation type="submission" date="2018-11" db="EMBL/GenBank/DDBJ databases">
        <authorList>
            <consortium name="Genoscope - CEA"/>
            <person name="William W."/>
        </authorList>
    </citation>
    <scope>NUCLEOTIDE SEQUENCE</scope>
</reference>
<accession>A0A3P6GCS2</accession>